<evidence type="ECO:0008006" key="3">
    <source>
        <dbReference type="Google" id="ProtNLM"/>
    </source>
</evidence>
<dbReference type="AlphaFoldDB" id="A0A444JTQ1"/>
<dbReference type="Proteomes" id="UP000287563">
    <property type="component" value="Unassembled WGS sequence"/>
</dbReference>
<protein>
    <recommendedName>
        <fullName evidence="3">HrpE/YscL family type III secretion apparatus protein</fullName>
    </recommendedName>
</protein>
<keyword evidence="2" id="KW-1185">Reference proteome</keyword>
<reference evidence="1 2" key="1">
    <citation type="submission" date="2018-11" db="EMBL/GenBank/DDBJ databases">
        <title>Photobacterium sp. BEI247 sp. nov., a marine bacterium isolated from Yongle Blue Hole in the South China Sea.</title>
        <authorList>
            <person name="Wang X."/>
        </authorList>
    </citation>
    <scope>NUCLEOTIDE SEQUENCE [LARGE SCALE GENOMIC DNA]</scope>
    <source>
        <strain evidence="2">BEI247</strain>
    </source>
</reference>
<name>A0A444JTQ1_9GAMM</name>
<evidence type="ECO:0000313" key="2">
    <source>
        <dbReference type="Proteomes" id="UP000287563"/>
    </source>
</evidence>
<gene>
    <name evidence="1" type="ORF">EDI28_09180</name>
</gene>
<dbReference type="RefSeq" id="WP_128783514.1">
    <property type="nucleotide sequence ID" value="NZ_RJLM01000002.1"/>
</dbReference>
<comment type="caution">
    <text evidence="1">The sequence shown here is derived from an EMBL/GenBank/DDBJ whole genome shotgun (WGS) entry which is preliminary data.</text>
</comment>
<organism evidence="1 2">
    <name type="scientific">Photobacterium chitinilyticum</name>
    <dbReference type="NCBI Taxonomy" id="2485123"/>
    <lineage>
        <taxon>Bacteria</taxon>
        <taxon>Pseudomonadati</taxon>
        <taxon>Pseudomonadota</taxon>
        <taxon>Gammaproteobacteria</taxon>
        <taxon>Vibrionales</taxon>
        <taxon>Vibrionaceae</taxon>
        <taxon>Photobacterium</taxon>
    </lineage>
</organism>
<dbReference type="EMBL" id="RJLM01000002">
    <property type="protein sequence ID" value="RWX56429.1"/>
    <property type="molecule type" value="Genomic_DNA"/>
</dbReference>
<accession>A0A444JTQ1</accession>
<dbReference type="Pfam" id="PF06188">
    <property type="entry name" value="HrpE"/>
    <property type="match status" value="1"/>
</dbReference>
<sequence length="193" mass="21312">MVRVVTTDPALMPTGAGSKIITASELAQHQQAEEILASAHTQAEAMIVSAQSKAEEMLELAKKQAEARQTIVVLGIEQQLRERWKETLSTLESELAGIIKEGLITMTSQYPEANQVRSLVKLALREEQDRQNVIVRVPTEHLSVIAHDFPDIQCEGADHLDNACEVEIGDQMFVASMTHVIEQLETRLSTASQ</sequence>
<evidence type="ECO:0000313" key="1">
    <source>
        <dbReference type="EMBL" id="RWX56429.1"/>
    </source>
</evidence>
<dbReference type="InterPro" id="IPR009335">
    <property type="entry name" value="T3SS_HrpE/ATPase_suE"/>
</dbReference>
<proteinExistence type="predicted"/>
<dbReference type="OrthoDB" id="5814677at2"/>